<name>A0A5B8YHX8_9FLAO</name>
<evidence type="ECO:0000313" key="2">
    <source>
        <dbReference type="EMBL" id="QED37542.1"/>
    </source>
</evidence>
<dbReference type="AlphaFoldDB" id="A0A5B8YHX8"/>
<dbReference type="Pfam" id="PF02635">
    <property type="entry name" value="DsrE"/>
    <property type="match status" value="1"/>
</dbReference>
<dbReference type="InterPro" id="IPR027396">
    <property type="entry name" value="DsrEFH-like"/>
</dbReference>
<dbReference type="InterPro" id="IPR003787">
    <property type="entry name" value="Sulphur_relay_DsrE/F-like"/>
</dbReference>
<reference evidence="2 3" key="1">
    <citation type="submission" date="2019-08" db="EMBL/GenBank/DDBJ databases">
        <title>Antarcticibacterium arcticum sp. nov., a bacterium isolated from marine sediment of the Canadian Beaufort Sea.</title>
        <authorList>
            <person name="Lee Y.M."/>
            <person name="Baek K."/>
            <person name="Lee D.-H."/>
            <person name="Shin S.C."/>
            <person name="Jin Y.K."/>
            <person name="Park Y."/>
        </authorList>
    </citation>
    <scope>NUCLEOTIDE SEQUENCE [LARGE SCALE GENOMIC DNA]</scope>
    <source>
        <strain evidence="2 3">PAMC 28998</strain>
    </source>
</reference>
<dbReference type="OrthoDB" id="7206705at2"/>
<dbReference type="Proteomes" id="UP000321954">
    <property type="component" value="Chromosome"/>
</dbReference>
<dbReference type="EMBL" id="CP042476">
    <property type="protein sequence ID" value="QED37542.1"/>
    <property type="molecule type" value="Genomic_DNA"/>
</dbReference>
<proteinExistence type="predicted"/>
<dbReference type="PANTHER" id="PTHR37691:SF1">
    <property type="entry name" value="BLR3518 PROTEIN"/>
    <property type="match status" value="1"/>
</dbReference>
<sequence>MIKNLQLLCFLGFLIIFSEGFAQEQTASEKPIANFGPTYPIENPDYKTSLSEEYKVVFDVSKPAENPAEVNKYVETVARFLNMHVEAGKPLNSMKVYLIMHGGAAQTLLKNEHYKEIFKTDNPNIPLFEALREQGVEILLCGQTSFARNISEERRIPETKISLSAMTALIQLQNEGYRLIQF</sequence>
<evidence type="ECO:0000256" key="1">
    <source>
        <dbReference type="SAM" id="SignalP"/>
    </source>
</evidence>
<evidence type="ECO:0000313" key="3">
    <source>
        <dbReference type="Proteomes" id="UP000321954"/>
    </source>
</evidence>
<accession>A0A5B8YHX8</accession>
<feature type="chain" id="PRO_5022736879" evidence="1">
    <location>
        <begin position="23"/>
        <end position="182"/>
    </location>
</feature>
<dbReference type="KEGG" id="anp:FK178_07300"/>
<protein>
    <submittedName>
        <fullName evidence="2">DsrE family protein</fullName>
    </submittedName>
</protein>
<dbReference type="PANTHER" id="PTHR37691">
    <property type="entry name" value="BLR3518 PROTEIN"/>
    <property type="match status" value="1"/>
</dbReference>
<dbReference type="Gene3D" id="3.40.1260.10">
    <property type="entry name" value="DsrEFH-like"/>
    <property type="match status" value="1"/>
</dbReference>
<organism evidence="2 3">
    <name type="scientific">Antarcticibacterium arcticum</name>
    <dbReference type="NCBI Taxonomy" id="2585771"/>
    <lineage>
        <taxon>Bacteria</taxon>
        <taxon>Pseudomonadati</taxon>
        <taxon>Bacteroidota</taxon>
        <taxon>Flavobacteriia</taxon>
        <taxon>Flavobacteriales</taxon>
        <taxon>Flavobacteriaceae</taxon>
        <taxon>Antarcticibacterium</taxon>
    </lineage>
</organism>
<dbReference type="SUPFAM" id="SSF75169">
    <property type="entry name" value="DsrEFH-like"/>
    <property type="match status" value="1"/>
</dbReference>
<keyword evidence="3" id="KW-1185">Reference proteome</keyword>
<keyword evidence="1" id="KW-0732">Signal</keyword>
<feature type="signal peptide" evidence="1">
    <location>
        <begin position="1"/>
        <end position="22"/>
    </location>
</feature>
<gene>
    <name evidence="2" type="ORF">FK178_07300</name>
</gene>
<dbReference type="RefSeq" id="WP_146832870.1">
    <property type="nucleotide sequence ID" value="NZ_CP042476.1"/>
</dbReference>